<dbReference type="RefSeq" id="WP_219317693.1">
    <property type="nucleotide sequence ID" value="NZ_JAHWYN010000009.1"/>
</dbReference>
<dbReference type="InterPro" id="IPR012336">
    <property type="entry name" value="Thioredoxin-like_fold"/>
</dbReference>
<dbReference type="EMBL" id="JAHWYN010000009">
    <property type="protein sequence ID" value="MBW4361193.1"/>
    <property type="molecule type" value="Genomic_DNA"/>
</dbReference>
<dbReference type="Pfam" id="PF13098">
    <property type="entry name" value="Thioredoxin_2"/>
    <property type="match status" value="1"/>
</dbReference>
<comment type="caution">
    <text evidence="2">The sequence shown here is derived from an EMBL/GenBank/DDBJ whole genome shotgun (WGS) entry which is preliminary data.</text>
</comment>
<feature type="domain" description="Thioredoxin-like fold" evidence="1">
    <location>
        <begin position="37"/>
        <end position="150"/>
    </location>
</feature>
<dbReference type="Proteomes" id="UP000812031">
    <property type="component" value="Unassembled WGS sequence"/>
</dbReference>
<evidence type="ECO:0000313" key="3">
    <source>
        <dbReference type="Proteomes" id="UP000812031"/>
    </source>
</evidence>
<proteinExistence type="predicted"/>
<evidence type="ECO:0000259" key="1">
    <source>
        <dbReference type="Pfam" id="PF13098"/>
    </source>
</evidence>
<protein>
    <submittedName>
        <fullName evidence="2">Thioredoxin family protein</fullName>
    </submittedName>
</protein>
<organism evidence="2 3">
    <name type="scientific">Flavobacterium taihuense</name>
    <dbReference type="NCBI Taxonomy" id="2857508"/>
    <lineage>
        <taxon>Bacteria</taxon>
        <taxon>Pseudomonadati</taxon>
        <taxon>Bacteroidota</taxon>
        <taxon>Flavobacteriia</taxon>
        <taxon>Flavobacteriales</taxon>
        <taxon>Flavobacteriaceae</taxon>
        <taxon>Flavobacterium</taxon>
    </lineage>
</organism>
<accession>A0ABS6XWY3</accession>
<evidence type="ECO:0000313" key="2">
    <source>
        <dbReference type="EMBL" id="MBW4361193.1"/>
    </source>
</evidence>
<sequence length="155" mass="18314">MKKWIYMLLIFFWAIPNGFAQLKTYSFEQIDSLQTIQKRKVIMFIHTDWCKYCQAMKNSTFKNKEVIKNLNENFYLVSLNAEEKRAITFKSRKFIFKTYGNTAGINELAHELATINNQTSYPTICILNAQNDIVFQQSNYLPTKDFLIVLEKLNE</sequence>
<keyword evidence="3" id="KW-1185">Reference proteome</keyword>
<gene>
    <name evidence="2" type="ORF">KZH69_11925</name>
</gene>
<name>A0ABS6XWY3_9FLAO</name>
<reference evidence="2 3" key="1">
    <citation type="submission" date="2021-07" db="EMBL/GenBank/DDBJ databases">
        <title>Flavobacterium sp. nov. isolated from sediment on the Taihu Lake.</title>
        <authorList>
            <person name="Qu J.-H."/>
        </authorList>
    </citation>
    <scope>NUCLEOTIDE SEQUENCE [LARGE SCALE GENOMIC DNA]</scope>
    <source>
        <strain evidence="2 3">NAS39</strain>
    </source>
</reference>